<reference evidence="2" key="1">
    <citation type="submission" date="2021-02" db="EMBL/GenBank/DDBJ databases">
        <authorList>
            <person name="Nowell W R."/>
        </authorList>
    </citation>
    <scope>NUCLEOTIDE SEQUENCE</scope>
</reference>
<proteinExistence type="predicted"/>
<sequence length="81" mass="9556">EHSWRRRRPIKVDKKSIFYSLDQPSVGQRRRLQSSKPSKGMTGSSTTSIHSTNKKVHHRRKRRRRTARSKSRKRSSSVKLS</sequence>
<dbReference type="Proteomes" id="UP000676336">
    <property type="component" value="Unassembled WGS sequence"/>
</dbReference>
<gene>
    <name evidence="2" type="ORF">SMN809_LOCUS37670</name>
</gene>
<feature type="non-terminal residue" evidence="2">
    <location>
        <position position="81"/>
    </location>
</feature>
<evidence type="ECO:0000256" key="1">
    <source>
        <dbReference type="SAM" id="MobiDB-lite"/>
    </source>
</evidence>
<organism evidence="2 3">
    <name type="scientific">Rotaria magnacalcarata</name>
    <dbReference type="NCBI Taxonomy" id="392030"/>
    <lineage>
        <taxon>Eukaryota</taxon>
        <taxon>Metazoa</taxon>
        <taxon>Spiralia</taxon>
        <taxon>Gnathifera</taxon>
        <taxon>Rotifera</taxon>
        <taxon>Eurotatoria</taxon>
        <taxon>Bdelloidea</taxon>
        <taxon>Philodinida</taxon>
        <taxon>Philodinidae</taxon>
        <taxon>Rotaria</taxon>
    </lineage>
</organism>
<name>A0A8S2YM37_9BILA</name>
<comment type="caution">
    <text evidence="2">The sequence shown here is derived from an EMBL/GenBank/DDBJ whole genome shotgun (WGS) entry which is preliminary data.</text>
</comment>
<feature type="compositionally biased region" description="Basic residues" evidence="1">
    <location>
        <begin position="52"/>
        <end position="81"/>
    </location>
</feature>
<dbReference type="EMBL" id="CAJOBI010096255">
    <property type="protein sequence ID" value="CAF4566424.1"/>
    <property type="molecule type" value="Genomic_DNA"/>
</dbReference>
<feature type="compositionally biased region" description="Polar residues" evidence="1">
    <location>
        <begin position="34"/>
        <end position="51"/>
    </location>
</feature>
<protein>
    <submittedName>
        <fullName evidence="2">Uncharacterized protein</fullName>
    </submittedName>
</protein>
<feature type="region of interest" description="Disordered" evidence="1">
    <location>
        <begin position="21"/>
        <end position="81"/>
    </location>
</feature>
<dbReference type="AlphaFoldDB" id="A0A8S2YM37"/>
<feature type="non-terminal residue" evidence="2">
    <location>
        <position position="1"/>
    </location>
</feature>
<evidence type="ECO:0000313" key="2">
    <source>
        <dbReference type="EMBL" id="CAF4566424.1"/>
    </source>
</evidence>
<accession>A0A8S2YM37</accession>
<evidence type="ECO:0000313" key="3">
    <source>
        <dbReference type="Proteomes" id="UP000676336"/>
    </source>
</evidence>